<dbReference type="KEGG" id="vg:26625672"/>
<evidence type="ECO:0000313" key="2">
    <source>
        <dbReference type="Proteomes" id="UP000031803"/>
    </source>
</evidence>
<dbReference type="Proteomes" id="UP000031803">
    <property type="component" value="Segment"/>
</dbReference>
<organism evidence="1 2">
    <name type="scientific">Vibrio phage phi 1</name>
    <dbReference type="NCBI Taxonomy" id="1589297"/>
    <lineage>
        <taxon>Viruses</taxon>
        <taxon>Duplodnaviria</taxon>
        <taxon>Heunggongvirae</taxon>
        <taxon>Uroviricota</taxon>
        <taxon>Caudoviricetes</taxon>
        <taxon>Schitoviridae</taxon>
        <taxon>Pacinivirus</taxon>
        <taxon>Pacinivirus phi1</taxon>
    </lineage>
</organism>
<dbReference type="OrthoDB" id="14772at10239"/>
<dbReference type="GeneID" id="26625672"/>
<sequence>MNENQWAFPNLDLQYKTPEFNLGSPAQSPSLLDSFRNWMDSATDKTNMFGNRESTGWFSPTVQGLGTAANAWLGMQQLGLAKDQLAFQKDAFAKNWANQVQLTNQQLYDRDVARRAAYGQNPMDKAEFINTSGVK</sequence>
<accession>A0A0B5HAH9</accession>
<gene>
    <name evidence="1" type="ORF">SBVP1_0076</name>
</gene>
<protein>
    <submittedName>
        <fullName evidence="1">Uncharacterized protein</fullName>
    </submittedName>
</protein>
<name>A0A0B5HAH9_9CAUD</name>
<evidence type="ECO:0000313" key="1">
    <source>
        <dbReference type="EMBL" id="AJF40734.1"/>
    </source>
</evidence>
<reference evidence="1 2" key="1">
    <citation type="submission" date="2014-12" db="EMBL/GenBank/DDBJ databases">
        <title>Complete genome sequences of three Vibrio cholerae specific bacteriophages.</title>
        <authorList>
            <person name="Bhandare S.G."/>
            <person name="Warry A."/>
            <person name="Emes R.D."/>
            <person name="Hooton S.P.T."/>
            <person name="Barrow P.A."/>
            <person name="Atterbury R.J."/>
        </authorList>
    </citation>
    <scope>NUCLEOTIDE SEQUENCE [LARGE SCALE GENOMIC DNA]</scope>
</reference>
<keyword evidence="2" id="KW-1185">Reference proteome</keyword>
<dbReference type="RefSeq" id="YP_009198594.1">
    <property type="nucleotide sequence ID" value="NC_028799.1"/>
</dbReference>
<proteinExistence type="predicted"/>
<dbReference type="EMBL" id="KP280062">
    <property type="protein sequence ID" value="AJF40734.1"/>
    <property type="molecule type" value="Genomic_DNA"/>
</dbReference>